<accession>A0A9Q1RML8</accession>
<organism evidence="2 3">
    <name type="scientific">Anisodus acutangulus</name>
    <dbReference type="NCBI Taxonomy" id="402998"/>
    <lineage>
        <taxon>Eukaryota</taxon>
        <taxon>Viridiplantae</taxon>
        <taxon>Streptophyta</taxon>
        <taxon>Embryophyta</taxon>
        <taxon>Tracheophyta</taxon>
        <taxon>Spermatophyta</taxon>
        <taxon>Magnoliopsida</taxon>
        <taxon>eudicotyledons</taxon>
        <taxon>Gunneridae</taxon>
        <taxon>Pentapetalae</taxon>
        <taxon>asterids</taxon>
        <taxon>lamiids</taxon>
        <taxon>Solanales</taxon>
        <taxon>Solanaceae</taxon>
        <taxon>Solanoideae</taxon>
        <taxon>Hyoscyameae</taxon>
        <taxon>Anisodus</taxon>
    </lineage>
</organism>
<keyword evidence="3" id="KW-1185">Reference proteome</keyword>
<sequence>MMVFSSGKVVGSVDDAHKWQVQQGKKNKKGNGDRKKQSMVHGNNTGNTTVAIRNPNPNFINQYAALGEGEGDEVVEIGRDHGTVVVVHEDHKNVDNAKIKGVHDLYAIVEKDAQQLHGTDAHVNSEVNKSVVIVNSDEQLHANMVHGTVRDVGNGSVVGDDLNALGGQLVEIAGPTTVNNGEKYLNTNAKVYTPGDDVEFISTHVQMAVDSGNHAASGLGNYDVPPSPNILIHEQHRSNNLKIATEAKRSAKKNTSMANKPSGKDVTNTQDGQKENKNNSECEK</sequence>
<evidence type="ECO:0000313" key="2">
    <source>
        <dbReference type="EMBL" id="KAJ8564559.1"/>
    </source>
</evidence>
<reference evidence="3" key="1">
    <citation type="journal article" date="2023" name="Proc. Natl. Acad. Sci. U.S.A.">
        <title>Genomic and structural basis for evolution of tropane alkaloid biosynthesis.</title>
        <authorList>
            <person name="Wanga Y.-J."/>
            <person name="Taina T."/>
            <person name="Yua J.-Y."/>
            <person name="Lia J."/>
            <person name="Xua B."/>
            <person name="Chenc J."/>
            <person name="D'Auriad J.C."/>
            <person name="Huanga J.-P."/>
            <person name="Huanga S.-X."/>
        </authorList>
    </citation>
    <scope>NUCLEOTIDE SEQUENCE [LARGE SCALE GENOMIC DNA]</scope>
    <source>
        <strain evidence="3">cv. KIB-2019</strain>
    </source>
</reference>
<feature type="region of interest" description="Disordered" evidence="1">
    <location>
        <begin position="15"/>
        <end position="54"/>
    </location>
</feature>
<comment type="caution">
    <text evidence="2">The sequence shown here is derived from an EMBL/GenBank/DDBJ whole genome shotgun (WGS) entry which is preliminary data.</text>
</comment>
<evidence type="ECO:0000256" key="1">
    <source>
        <dbReference type="SAM" id="MobiDB-lite"/>
    </source>
</evidence>
<feature type="compositionally biased region" description="Polar residues" evidence="1">
    <location>
        <begin position="40"/>
        <end position="54"/>
    </location>
</feature>
<dbReference type="EMBL" id="JAJAGQ010000004">
    <property type="protein sequence ID" value="KAJ8564559.1"/>
    <property type="molecule type" value="Genomic_DNA"/>
</dbReference>
<gene>
    <name evidence="2" type="ORF">K7X08_001019</name>
</gene>
<dbReference type="AlphaFoldDB" id="A0A9Q1RML8"/>
<feature type="compositionally biased region" description="Basic and acidic residues" evidence="1">
    <location>
        <begin position="272"/>
        <end position="284"/>
    </location>
</feature>
<protein>
    <submittedName>
        <fullName evidence="2">Uncharacterized protein</fullName>
    </submittedName>
</protein>
<feature type="region of interest" description="Disordered" evidence="1">
    <location>
        <begin position="246"/>
        <end position="284"/>
    </location>
</feature>
<feature type="compositionally biased region" description="Polar residues" evidence="1">
    <location>
        <begin position="253"/>
        <end position="271"/>
    </location>
</feature>
<evidence type="ECO:0000313" key="3">
    <source>
        <dbReference type="Proteomes" id="UP001152561"/>
    </source>
</evidence>
<dbReference type="Proteomes" id="UP001152561">
    <property type="component" value="Unassembled WGS sequence"/>
</dbReference>
<proteinExistence type="predicted"/>
<name>A0A9Q1RML8_9SOLA</name>